<reference evidence="6 7" key="1">
    <citation type="submission" date="2015-05" db="EMBL/GenBank/DDBJ databases">
        <title>Critical biogeochemical functions in the subsurface are associated with bacteria from new phyla and little studied lineages.</title>
        <authorList>
            <person name="Hug L.A."/>
            <person name="Thomas B.C."/>
            <person name="Sharon I."/>
            <person name="Brown C.T."/>
            <person name="Sharma R."/>
            <person name="Hettich R.L."/>
            <person name="Wilkins M.J."/>
            <person name="Williams K.H."/>
            <person name="Singh A."/>
            <person name="Banfield J.F."/>
        </authorList>
    </citation>
    <scope>NUCLEOTIDE SEQUENCE [LARGE SCALE GENOMIC DNA]</scope>
    <source>
        <strain evidence="6">CSP1-7</strain>
    </source>
</reference>
<name>A0A0T5ZXA7_UNCKA</name>
<dbReference type="PANTHER" id="PTHR36460">
    <property type="entry name" value="UPF0132 DOMAIN PROTEIN (AFU_ORTHOLOGUE AFUA_3G10255)"/>
    <property type="match status" value="1"/>
</dbReference>
<comment type="caution">
    <text evidence="6">The sequence shown here is derived from an EMBL/GenBank/DDBJ whole genome shotgun (WGS) entry which is preliminary data.</text>
</comment>
<evidence type="ECO:0000256" key="2">
    <source>
        <dbReference type="ARBA" id="ARBA00022692"/>
    </source>
</evidence>
<feature type="transmembrane region" description="Helical" evidence="5">
    <location>
        <begin position="42"/>
        <end position="62"/>
    </location>
</feature>
<dbReference type="PANTHER" id="PTHR36460:SF1">
    <property type="entry name" value="UPF0132 DOMAIN PROTEIN (AFU_ORTHOLOGUE AFUA_3G10255)"/>
    <property type="match status" value="1"/>
</dbReference>
<feature type="transmembrane region" description="Helical" evidence="5">
    <location>
        <begin position="68"/>
        <end position="89"/>
    </location>
</feature>
<dbReference type="EMBL" id="LDXK01000003">
    <property type="protein sequence ID" value="KRT67407.1"/>
    <property type="molecule type" value="Genomic_DNA"/>
</dbReference>
<dbReference type="STRING" id="1576480.XU08_C0003G0083"/>
<dbReference type="Pfam" id="PF09685">
    <property type="entry name" value="MamF_MmsF"/>
    <property type="match status" value="1"/>
</dbReference>
<evidence type="ECO:0000313" key="6">
    <source>
        <dbReference type="EMBL" id="KRT67407.1"/>
    </source>
</evidence>
<gene>
    <name evidence="6" type="ORF">XU08_C0003G0083</name>
</gene>
<organism evidence="6 7">
    <name type="scientific">candidate division WWE3 bacterium CSP1-7</name>
    <dbReference type="NCBI Taxonomy" id="1576480"/>
    <lineage>
        <taxon>Bacteria</taxon>
        <taxon>Katanobacteria</taxon>
    </lineage>
</organism>
<evidence type="ECO:0000256" key="3">
    <source>
        <dbReference type="ARBA" id="ARBA00022989"/>
    </source>
</evidence>
<comment type="subcellular location">
    <subcellularLocation>
        <location evidence="1">Membrane</location>
        <topology evidence="1">Multi-pass membrane protein</topology>
    </subcellularLocation>
</comment>
<evidence type="ECO:0000313" key="7">
    <source>
        <dbReference type="Proteomes" id="UP000051297"/>
    </source>
</evidence>
<keyword evidence="3 5" id="KW-1133">Transmembrane helix</keyword>
<evidence type="ECO:0008006" key="8">
    <source>
        <dbReference type="Google" id="ProtNLM"/>
    </source>
</evidence>
<proteinExistence type="predicted"/>
<dbReference type="PATRIC" id="fig|1576480.3.peg.471"/>
<accession>A0A0T5ZXA7</accession>
<evidence type="ECO:0000256" key="1">
    <source>
        <dbReference type="ARBA" id="ARBA00004141"/>
    </source>
</evidence>
<keyword evidence="4 5" id="KW-0472">Membrane</keyword>
<dbReference type="InterPro" id="IPR019109">
    <property type="entry name" value="MamF_MmsF"/>
</dbReference>
<feature type="transmembrane region" description="Helical" evidence="5">
    <location>
        <begin position="12"/>
        <end position="30"/>
    </location>
</feature>
<dbReference type="GO" id="GO:0016020">
    <property type="term" value="C:membrane"/>
    <property type="evidence" value="ECO:0007669"/>
    <property type="project" value="UniProtKB-SubCell"/>
</dbReference>
<protein>
    <recommendedName>
        <fullName evidence="8">Transmembrane protein</fullName>
    </recommendedName>
</protein>
<evidence type="ECO:0000256" key="4">
    <source>
        <dbReference type="ARBA" id="ARBA00023136"/>
    </source>
</evidence>
<sequence length="115" mass="12936">MAKTQIGLEENLTGALAYVLGFVSGIFFLLTEKENRFVRFHAMQSTVLTGGYFVLNFVIGYIPVVNVLWLVISVPLGLALLVLWFYLMYQAYQGKEYKLPVVGDIAEKQLGKLKV</sequence>
<evidence type="ECO:0000256" key="5">
    <source>
        <dbReference type="SAM" id="Phobius"/>
    </source>
</evidence>
<keyword evidence="2 5" id="KW-0812">Transmembrane</keyword>
<dbReference type="Proteomes" id="UP000051297">
    <property type="component" value="Unassembled WGS sequence"/>
</dbReference>
<dbReference type="AlphaFoldDB" id="A0A0T5ZXA7"/>